<dbReference type="GO" id="GO:0004427">
    <property type="term" value="F:inorganic diphosphate phosphatase activity"/>
    <property type="evidence" value="ECO:0007669"/>
    <property type="project" value="UniProtKB-EC"/>
</dbReference>
<dbReference type="GO" id="GO:0000287">
    <property type="term" value="F:magnesium ion binding"/>
    <property type="evidence" value="ECO:0007669"/>
    <property type="project" value="InterPro"/>
</dbReference>
<dbReference type="Pfam" id="PF00719">
    <property type="entry name" value="Pyrophosphatase"/>
    <property type="match status" value="1"/>
</dbReference>
<gene>
    <name evidence="7" type="ORF">TVY486_0302140</name>
</gene>
<dbReference type="VEuPathDB" id="TriTrypDB:TvY486_0302140"/>
<comment type="similarity">
    <text evidence="2">Belongs to the PPase family.</text>
</comment>
<evidence type="ECO:0000256" key="3">
    <source>
        <dbReference type="ARBA" id="ARBA00012146"/>
    </source>
</evidence>
<proteinExistence type="inferred from homology"/>
<evidence type="ECO:0000256" key="1">
    <source>
        <dbReference type="ARBA" id="ARBA00001946"/>
    </source>
</evidence>
<dbReference type="AlphaFoldDB" id="G0TSU8"/>
<protein>
    <recommendedName>
        <fullName evidence="3">inorganic diphosphatase</fullName>
        <ecNumber evidence="3">3.6.1.1</ecNumber>
    </recommendedName>
</protein>
<keyword evidence="4" id="KW-0479">Metal-binding</keyword>
<comment type="cofactor">
    <cofactor evidence="1">
        <name>Mg(2+)</name>
        <dbReference type="ChEBI" id="CHEBI:18420"/>
    </cofactor>
</comment>
<dbReference type="PROSITE" id="PS00387">
    <property type="entry name" value="PPASE"/>
    <property type="match status" value="1"/>
</dbReference>
<evidence type="ECO:0000256" key="2">
    <source>
        <dbReference type="ARBA" id="ARBA00006220"/>
    </source>
</evidence>
<sequence>MMRLTSTIRGTPPVAISLPTWVQQEVGAVGTHSWRMFFSSCEGGTLQRRSAWHDLPLRPSAVDASLITFVCEIPKGARAKFELSKTEPYNPIMQDVFKKKDGRPLRFFKYGDIPFNYGFAPRTWEDPSLLDDETKCNGDGDPLDVVELSAKQMAVGSIVAVRVLGVLGLIDEEEADWKIVTEAVGPDGCGVYGSLSRVPCDLKSSIVQWFRMYKTADGAKPNEFAYNGEVCGSDEALRVVERTSRQYEGLVADPNPDLGYWLR</sequence>
<reference evidence="7" key="1">
    <citation type="journal article" date="2012" name="Proc. Natl. Acad. Sci. U.S.A.">
        <title>Antigenic diversity is generated by distinct evolutionary mechanisms in African trypanosome species.</title>
        <authorList>
            <person name="Jackson A.P."/>
            <person name="Berry A."/>
            <person name="Aslett M."/>
            <person name="Allison H.C."/>
            <person name="Burton P."/>
            <person name="Vavrova-Anderson J."/>
            <person name="Brown R."/>
            <person name="Browne H."/>
            <person name="Corton N."/>
            <person name="Hauser H."/>
            <person name="Gamble J."/>
            <person name="Gilderthorp R."/>
            <person name="Marcello L."/>
            <person name="McQuillan J."/>
            <person name="Otto T.D."/>
            <person name="Quail M.A."/>
            <person name="Sanders M.J."/>
            <person name="van Tonder A."/>
            <person name="Ginger M.L."/>
            <person name="Field M.C."/>
            <person name="Barry J.D."/>
            <person name="Hertz-Fowler C."/>
            <person name="Berriman M."/>
        </authorList>
    </citation>
    <scope>NUCLEOTIDE SEQUENCE</scope>
    <source>
        <strain evidence="7">Y486</strain>
    </source>
</reference>
<dbReference type="PANTHER" id="PTHR10286">
    <property type="entry name" value="INORGANIC PYROPHOSPHATASE"/>
    <property type="match status" value="1"/>
</dbReference>
<evidence type="ECO:0000313" key="7">
    <source>
        <dbReference type="EMBL" id="CCC47027.1"/>
    </source>
</evidence>
<accession>G0TSU8</accession>
<evidence type="ECO:0000256" key="5">
    <source>
        <dbReference type="ARBA" id="ARBA00022801"/>
    </source>
</evidence>
<dbReference type="EC" id="3.6.1.1" evidence="3"/>
<evidence type="ECO:0000256" key="4">
    <source>
        <dbReference type="ARBA" id="ARBA00022723"/>
    </source>
</evidence>
<dbReference type="GO" id="GO:0006796">
    <property type="term" value="P:phosphate-containing compound metabolic process"/>
    <property type="evidence" value="ECO:0007669"/>
    <property type="project" value="InterPro"/>
</dbReference>
<keyword evidence="5 7" id="KW-0378">Hydrolase</keyword>
<dbReference type="GO" id="GO:0005737">
    <property type="term" value="C:cytoplasm"/>
    <property type="evidence" value="ECO:0007669"/>
    <property type="project" value="InterPro"/>
</dbReference>
<organism evidence="7">
    <name type="scientific">Trypanosoma vivax (strain Y486)</name>
    <dbReference type="NCBI Taxonomy" id="1055687"/>
    <lineage>
        <taxon>Eukaryota</taxon>
        <taxon>Discoba</taxon>
        <taxon>Euglenozoa</taxon>
        <taxon>Kinetoplastea</taxon>
        <taxon>Metakinetoplastina</taxon>
        <taxon>Trypanosomatida</taxon>
        <taxon>Trypanosomatidae</taxon>
        <taxon>Trypanosoma</taxon>
        <taxon>Duttonella</taxon>
    </lineage>
</organism>
<keyword evidence="6" id="KW-0460">Magnesium</keyword>
<name>G0TSU8_TRYVY</name>
<dbReference type="EMBL" id="HE573019">
    <property type="protein sequence ID" value="CCC47027.1"/>
    <property type="molecule type" value="Genomic_DNA"/>
</dbReference>
<evidence type="ECO:0000256" key="6">
    <source>
        <dbReference type="ARBA" id="ARBA00022842"/>
    </source>
</evidence>
<dbReference type="SUPFAM" id="SSF50324">
    <property type="entry name" value="Inorganic pyrophosphatase"/>
    <property type="match status" value="1"/>
</dbReference>
<dbReference type="InterPro" id="IPR008162">
    <property type="entry name" value="Pyrophosphatase"/>
</dbReference>
<dbReference type="InterPro" id="IPR036649">
    <property type="entry name" value="Pyrophosphatase_sf"/>
</dbReference>
<dbReference type="Gene3D" id="3.90.80.10">
    <property type="entry name" value="Inorganic pyrophosphatase"/>
    <property type="match status" value="1"/>
</dbReference>